<organism evidence="9 10">
    <name type="scientific">Pseudacidovorax intermedius</name>
    <dbReference type="NCBI Taxonomy" id="433924"/>
    <lineage>
        <taxon>Bacteria</taxon>
        <taxon>Pseudomonadati</taxon>
        <taxon>Pseudomonadota</taxon>
        <taxon>Betaproteobacteria</taxon>
        <taxon>Burkholderiales</taxon>
        <taxon>Comamonadaceae</taxon>
        <taxon>Pseudacidovorax</taxon>
    </lineage>
</organism>
<keyword evidence="6" id="KW-0460">Magnesium</keyword>
<dbReference type="OrthoDB" id="9800524at2"/>
<dbReference type="GO" id="GO:0016787">
    <property type="term" value="F:hydrolase activity"/>
    <property type="evidence" value="ECO:0007669"/>
    <property type="project" value="UniProtKB-KW"/>
</dbReference>
<accession>A0A370F8M7</accession>
<reference evidence="9 10" key="1">
    <citation type="submission" date="2018-07" db="EMBL/GenBank/DDBJ databases">
        <title>Genomic Encyclopedia of Type Strains, Phase IV (KMG-IV): sequencing the most valuable type-strain genomes for metagenomic binning, comparative biology and taxonomic classification.</title>
        <authorList>
            <person name="Goeker M."/>
        </authorList>
    </citation>
    <scope>NUCLEOTIDE SEQUENCE [LARGE SCALE GENOMIC DNA]</scope>
    <source>
        <strain evidence="9 10">DSM 21352</strain>
    </source>
</reference>
<feature type="domain" description="PIN" evidence="8">
    <location>
        <begin position="1"/>
        <end position="116"/>
    </location>
</feature>
<evidence type="ECO:0000259" key="8">
    <source>
        <dbReference type="Pfam" id="PF01850"/>
    </source>
</evidence>
<dbReference type="GO" id="GO:0004518">
    <property type="term" value="F:nuclease activity"/>
    <property type="evidence" value="ECO:0007669"/>
    <property type="project" value="UniProtKB-KW"/>
</dbReference>
<dbReference type="GO" id="GO:0046872">
    <property type="term" value="F:metal ion binding"/>
    <property type="evidence" value="ECO:0007669"/>
    <property type="project" value="UniProtKB-KW"/>
</dbReference>
<evidence type="ECO:0000256" key="6">
    <source>
        <dbReference type="ARBA" id="ARBA00022842"/>
    </source>
</evidence>
<dbReference type="RefSeq" id="WP_114804733.1">
    <property type="nucleotide sequence ID" value="NZ_QQAV01000015.1"/>
</dbReference>
<evidence type="ECO:0000256" key="4">
    <source>
        <dbReference type="ARBA" id="ARBA00022723"/>
    </source>
</evidence>
<proteinExistence type="inferred from homology"/>
<comment type="caution">
    <text evidence="9">The sequence shown here is derived from an EMBL/GenBank/DDBJ whole genome shotgun (WGS) entry which is preliminary data.</text>
</comment>
<dbReference type="PANTHER" id="PTHR33653:SF1">
    <property type="entry name" value="RIBONUCLEASE VAPC2"/>
    <property type="match status" value="1"/>
</dbReference>
<dbReference type="InterPro" id="IPR050556">
    <property type="entry name" value="Type_II_TA_system_RNase"/>
</dbReference>
<gene>
    <name evidence="9" type="ORF">DFR41_11571</name>
</gene>
<comment type="similarity">
    <text evidence="7">Belongs to the PINc/VapC protein family.</text>
</comment>
<keyword evidence="2" id="KW-1277">Toxin-antitoxin system</keyword>
<evidence type="ECO:0000256" key="7">
    <source>
        <dbReference type="ARBA" id="ARBA00038093"/>
    </source>
</evidence>
<evidence type="ECO:0000256" key="2">
    <source>
        <dbReference type="ARBA" id="ARBA00022649"/>
    </source>
</evidence>
<dbReference type="AlphaFoldDB" id="A0A370F8M7"/>
<dbReference type="PANTHER" id="PTHR33653">
    <property type="entry name" value="RIBONUCLEASE VAPC2"/>
    <property type="match status" value="1"/>
</dbReference>
<dbReference type="SUPFAM" id="SSF88723">
    <property type="entry name" value="PIN domain-like"/>
    <property type="match status" value="1"/>
</dbReference>
<dbReference type="Proteomes" id="UP000255265">
    <property type="component" value="Unassembled WGS sequence"/>
</dbReference>
<evidence type="ECO:0000256" key="3">
    <source>
        <dbReference type="ARBA" id="ARBA00022722"/>
    </source>
</evidence>
<keyword evidence="3" id="KW-0540">Nuclease</keyword>
<name>A0A370F8M7_9BURK</name>
<sequence>MLVDTNVLVDLLEDDPEWADWSVAQLRAQSQLHKLCINPVIYAELSLTFSTFEALDEVLDSLRLPVIELPRPALFLAGKAFAQYRRRGGTKANVLPDLFIGAHAAVARWPVLTRDASRYASYFPTVALVTPD</sequence>
<dbReference type="InterPro" id="IPR002716">
    <property type="entry name" value="PIN_dom"/>
</dbReference>
<protein>
    <recommendedName>
        <fullName evidence="8">PIN domain-containing protein</fullName>
    </recommendedName>
</protein>
<evidence type="ECO:0000313" key="9">
    <source>
        <dbReference type="EMBL" id="RDI18155.1"/>
    </source>
</evidence>
<evidence type="ECO:0000256" key="1">
    <source>
        <dbReference type="ARBA" id="ARBA00001946"/>
    </source>
</evidence>
<keyword evidence="5" id="KW-0378">Hydrolase</keyword>
<evidence type="ECO:0000256" key="5">
    <source>
        <dbReference type="ARBA" id="ARBA00022801"/>
    </source>
</evidence>
<evidence type="ECO:0000313" key="10">
    <source>
        <dbReference type="Proteomes" id="UP000255265"/>
    </source>
</evidence>
<keyword evidence="4" id="KW-0479">Metal-binding</keyword>
<dbReference type="Gene3D" id="3.40.50.1010">
    <property type="entry name" value="5'-nuclease"/>
    <property type="match status" value="1"/>
</dbReference>
<keyword evidence="10" id="KW-1185">Reference proteome</keyword>
<dbReference type="EMBL" id="QQAV01000015">
    <property type="protein sequence ID" value="RDI18155.1"/>
    <property type="molecule type" value="Genomic_DNA"/>
</dbReference>
<comment type="cofactor">
    <cofactor evidence="1">
        <name>Mg(2+)</name>
        <dbReference type="ChEBI" id="CHEBI:18420"/>
    </cofactor>
</comment>
<dbReference type="InterPro" id="IPR029060">
    <property type="entry name" value="PIN-like_dom_sf"/>
</dbReference>
<dbReference type="Pfam" id="PF01850">
    <property type="entry name" value="PIN"/>
    <property type="match status" value="1"/>
</dbReference>